<dbReference type="InterPro" id="IPR002557">
    <property type="entry name" value="Chitin-bd_dom"/>
</dbReference>
<dbReference type="SUPFAM" id="SSF49899">
    <property type="entry name" value="Concanavalin A-like lectins/glucanases"/>
    <property type="match status" value="1"/>
</dbReference>
<proteinExistence type="predicted"/>
<dbReference type="OrthoDB" id="439917at2759"/>
<keyword evidence="2" id="KW-1185">Reference proteome</keyword>
<protein>
    <submittedName>
        <fullName evidence="1">Uncharacterized protein</fullName>
    </submittedName>
</protein>
<name>A0A8J1TYN6_OWEFU</name>
<dbReference type="SMART" id="SM00494">
    <property type="entry name" value="ChtBD2"/>
    <property type="match status" value="2"/>
</dbReference>
<evidence type="ECO:0000313" key="1">
    <source>
        <dbReference type="EMBL" id="CAH1787435.1"/>
    </source>
</evidence>
<dbReference type="Gene3D" id="2.60.120.200">
    <property type="match status" value="1"/>
</dbReference>
<organism evidence="1 2">
    <name type="scientific">Owenia fusiformis</name>
    <name type="common">Polychaete worm</name>
    <dbReference type="NCBI Taxonomy" id="6347"/>
    <lineage>
        <taxon>Eukaryota</taxon>
        <taxon>Metazoa</taxon>
        <taxon>Spiralia</taxon>
        <taxon>Lophotrochozoa</taxon>
        <taxon>Annelida</taxon>
        <taxon>Polychaeta</taxon>
        <taxon>Sedentaria</taxon>
        <taxon>Canalipalpata</taxon>
        <taxon>Sabellida</taxon>
        <taxon>Oweniida</taxon>
        <taxon>Oweniidae</taxon>
        <taxon>Owenia</taxon>
    </lineage>
</organism>
<sequence>MLLAIFLGLLVVVLGQDLHPDDTPAQRVSVDPDDCLAFDGLLPDEDRPGGDCCHFIQCDSSMANKTGFRFACLYPLVWNREIPACDQDFNLAGACIHSTCSMSPPPRVGCESDAEIKATYGADHCCIEREDGVYQALPDISPAAYRFRYLDGEWPEDDAFNFLNCSKGDVFSSEDCCCETELAPVPECESDLYFQSPDDDCCSYHQCFPNKTGFWDVQCMGSVWNQAILNCDDPSLVPGCEDAECMEELVERECPLTLGSTQCCIGGVVYSLDTDDPFEDGSSFWVGDMENFENLAFCPVGQVFDVECCCCLGMAVFAPECDCIDFSFEEHFFEMDQLQNTSIQLGDATIEEGAGSCGANALAFDGDDVAILDFFARKSLGEEFTFSFAATGDGTILTNGGDGVAATFEVSVGGSTSVSITMYDGTGISLSGGGGEFVTITKVGDVISLYIDGSLSDSTEAKGSPDTTDYPLYIGDGYEGLFDALVFCSFGYDEAQVNALANGCNVVFQNDA</sequence>
<dbReference type="InterPro" id="IPR013320">
    <property type="entry name" value="ConA-like_dom_sf"/>
</dbReference>
<gene>
    <name evidence="1" type="ORF">OFUS_LOCUS13137</name>
</gene>
<dbReference type="GO" id="GO:0005576">
    <property type="term" value="C:extracellular region"/>
    <property type="evidence" value="ECO:0007669"/>
    <property type="project" value="InterPro"/>
</dbReference>
<dbReference type="Proteomes" id="UP000749559">
    <property type="component" value="Unassembled WGS sequence"/>
</dbReference>
<evidence type="ECO:0000313" key="2">
    <source>
        <dbReference type="Proteomes" id="UP000749559"/>
    </source>
</evidence>
<dbReference type="GO" id="GO:0008061">
    <property type="term" value="F:chitin binding"/>
    <property type="evidence" value="ECO:0007669"/>
    <property type="project" value="InterPro"/>
</dbReference>
<dbReference type="EMBL" id="CAIIXF020000006">
    <property type="protein sequence ID" value="CAH1787435.1"/>
    <property type="molecule type" value="Genomic_DNA"/>
</dbReference>
<accession>A0A8J1TYN6</accession>
<comment type="caution">
    <text evidence="1">The sequence shown here is derived from an EMBL/GenBank/DDBJ whole genome shotgun (WGS) entry which is preliminary data.</text>
</comment>
<dbReference type="AlphaFoldDB" id="A0A8J1TYN6"/>
<reference evidence="1" key="1">
    <citation type="submission" date="2022-03" db="EMBL/GenBank/DDBJ databases">
        <authorList>
            <person name="Martin C."/>
        </authorList>
    </citation>
    <scope>NUCLEOTIDE SEQUENCE</scope>
</reference>